<protein>
    <recommendedName>
        <fullName evidence="4">HTH arsR-type domain-containing protein</fullName>
    </recommendedName>
</protein>
<dbReference type="InterPro" id="IPR051081">
    <property type="entry name" value="HTH_MetalResp_TranReg"/>
</dbReference>
<reference evidence="6" key="1">
    <citation type="submission" date="2015-08" db="EMBL/GenBank/DDBJ databases">
        <title>Genome sequencing project for genomic taxonomy and phylogenomics of Bacillus-like bacteria.</title>
        <authorList>
            <person name="Liu B."/>
            <person name="Wang J."/>
            <person name="Zhu Y."/>
            <person name="Liu G."/>
            <person name="Chen Q."/>
            <person name="Chen Z."/>
            <person name="Lan J."/>
            <person name="Che J."/>
            <person name="Ge C."/>
            <person name="Shi H."/>
            <person name="Pan Z."/>
            <person name="Liu X."/>
        </authorList>
    </citation>
    <scope>NUCLEOTIDE SEQUENCE [LARGE SCALE GENOMIC DNA]</scope>
    <source>
        <strain evidence="6">FJAT-4402</strain>
    </source>
</reference>
<dbReference type="PRINTS" id="PR00778">
    <property type="entry name" value="HTHARSR"/>
</dbReference>
<accession>A0A0M4FQM8</accession>
<evidence type="ECO:0000256" key="3">
    <source>
        <dbReference type="ARBA" id="ARBA00023163"/>
    </source>
</evidence>
<keyword evidence="2" id="KW-0238">DNA-binding</keyword>
<dbReference type="RefSeq" id="WP_053603281.1">
    <property type="nucleotide sequence ID" value="NZ_CP012600.1"/>
</dbReference>
<reference evidence="5 6" key="2">
    <citation type="journal article" date="2016" name="Int. J. Syst. Evol. Microbiol.">
        <title>Bacillus gobiensis sp. nov., isolated from a soil sample.</title>
        <authorList>
            <person name="Liu B."/>
            <person name="Liu G.H."/>
            <person name="Cetin S."/>
            <person name="Schumann P."/>
            <person name="Pan Z.Z."/>
            <person name="Chen Q.Q."/>
        </authorList>
    </citation>
    <scope>NUCLEOTIDE SEQUENCE [LARGE SCALE GENOMIC DNA]</scope>
    <source>
        <strain evidence="5 6">FJAT-4402</strain>
    </source>
</reference>
<sequence length="325" mass="38680">MNQDQHIKIEIDYSPVYELAISLYIYMSKKEKKIIELGKPWYKKVDNQLSPELKRKIKEDRIYIDHGMDLFYVYSSPNKQSIPEFLKWMTSLKEKEFKDIHLSILAQKHEEDVKKFKKTYTYRWIEEHGFSALKDYFLDLWQQWNEEYFSGIQDEILNSLKQEAQKMKELADSMNSVQLIEKATNGICLEDDQVKKVVLIPQFHSNPFNVYENFKNLKMFLYPIDLDGVQSNEPSRKLMRVTKCLADETRLKILRYVHEEQKSFMEIVNQTKLAKSTVHHHLVVLRAAGLIRLHSSNKDGDRYSLRESRIQDVSLLLSDYIKNVR</sequence>
<dbReference type="CDD" id="cd00090">
    <property type="entry name" value="HTH_ARSR"/>
    <property type="match status" value="1"/>
</dbReference>
<dbReference type="Proteomes" id="UP000067625">
    <property type="component" value="Chromosome"/>
</dbReference>
<dbReference type="InterPro" id="IPR036388">
    <property type="entry name" value="WH-like_DNA-bd_sf"/>
</dbReference>
<dbReference type="InterPro" id="IPR011991">
    <property type="entry name" value="ArsR-like_HTH"/>
</dbReference>
<dbReference type="Pfam" id="PF01022">
    <property type="entry name" value="HTH_5"/>
    <property type="match status" value="1"/>
</dbReference>
<dbReference type="InterPro" id="IPR036390">
    <property type="entry name" value="WH_DNA-bd_sf"/>
</dbReference>
<evidence type="ECO:0000313" key="5">
    <source>
        <dbReference type="EMBL" id="ALC81523.1"/>
    </source>
</evidence>
<dbReference type="PANTHER" id="PTHR33154:SF18">
    <property type="entry name" value="ARSENICAL RESISTANCE OPERON REPRESSOR"/>
    <property type="match status" value="1"/>
</dbReference>
<dbReference type="OrthoDB" id="2646147at2"/>
<gene>
    <name evidence="5" type="ORF">AM592_07875</name>
</gene>
<evidence type="ECO:0000313" key="6">
    <source>
        <dbReference type="Proteomes" id="UP000067625"/>
    </source>
</evidence>
<evidence type="ECO:0000256" key="1">
    <source>
        <dbReference type="ARBA" id="ARBA00023015"/>
    </source>
</evidence>
<dbReference type="GO" id="GO:0003700">
    <property type="term" value="F:DNA-binding transcription factor activity"/>
    <property type="evidence" value="ECO:0007669"/>
    <property type="project" value="InterPro"/>
</dbReference>
<name>A0A0M4FQM8_9BACI</name>
<dbReference type="EMBL" id="CP012600">
    <property type="protein sequence ID" value="ALC81523.1"/>
    <property type="molecule type" value="Genomic_DNA"/>
</dbReference>
<dbReference type="PROSITE" id="PS50987">
    <property type="entry name" value="HTH_ARSR_2"/>
    <property type="match status" value="1"/>
</dbReference>
<dbReference type="PANTHER" id="PTHR33154">
    <property type="entry name" value="TRANSCRIPTIONAL REGULATOR, ARSR FAMILY"/>
    <property type="match status" value="1"/>
</dbReference>
<keyword evidence="1" id="KW-0805">Transcription regulation</keyword>
<feature type="domain" description="HTH arsR-type" evidence="4">
    <location>
        <begin position="230"/>
        <end position="325"/>
    </location>
</feature>
<dbReference type="PATRIC" id="fig|1441095.3.peg.1730"/>
<dbReference type="SMART" id="SM00418">
    <property type="entry name" value="HTH_ARSR"/>
    <property type="match status" value="1"/>
</dbReference>
<keyword evidence="3" id="KW-0804">Transcription</keyword>
<evidence type="ECO:0000256" key="2">
    <source>
        <dbReference type="ARBA" id="ARBA00023125"/>
    </source>
</evidence>
<dbReference type="GO" id="GO:0003677">
    <property type="term" value="F:DNA binding"/>
    <property type="evidence" value="ECO:0007669"/>
    <property type="project" value="UniProtKB-KW"/>
</dbReference>
<keyword evidence="6" id="KW-1185">Reference proteome</keyword>
<dbReference type="InterPro" id="IPR001845">
    <property type="entry name" value="HTH_ArsR_DNA-bd_dom"/>
</dbReference>
<dbReference type="STRING" id="1441095.AM592_07875"/>
<dbReference type="SUPFAM" id="SSF46785">
    <property type="entry name" value="Winged helix' DNA-binding domain"/>
    <property type="match status" value="1"/>
</dbReference>
<dbReference type="Gene3D" id="1.10.10.10">
    <property type="entry name" value="Winged helix-like DNA-binding domain superfamily/Winged helix DNA-binding domain"/>
    <property type="match status" value="1"/>
</dbReference>
<organism evidence="5 6">
    <name type="scientific">Bacillus gobiensis</name>
    <dbReference type="NCBI Taxonomy" id="1441095"/>
    <lineage>
        <taxon>Bacteria</taxon>
        <taxon>Bacillati</taxon>
        <taxon>Bacillota</taxon>
        <taxon>Bacilli</taxon>
        <taxon>Bacillales</taxon>
        <taxon>Bacillaceae</taxon>
        <taxon>Bacillus</taxon>
    </lineage>
</organism>
<dbReference type="AlphaFoldDB" id="A0A0M4FQM8"/>
<proteinExistence type="predicted"/>
<evidence type="ECO:0000259" key="4">
    <source>
        <dbReference type="PROSITE" id="PS50987"/>
    </source>
</evidence>